<proteinExistence type="predicted"/>
<sequence length="84" mass="9996">MDEKILGAMILIPYDELDRLSIKTDFKQLKKMEGFSEKFYYIVTRIKYMLFRECRRGNLYISNIDTDVIARGLGIVKMLMKYAE</sequence>
<protein>
    <submittedName>
        <fullName evidence="1">N-acetyltransferase</fullName>
    </submittedName>
</protein>
<feature type="non-terminal residue" evidence="1">
    <location>
        <position position="84"/>
    </location>
</feature>
<comment type="caution">
    <text evidence="1">The sequence shown here is derived from an EMBL/GenBank/DDBJ whole genome shotgun (WGS) entry which is preliminary data.</text>
</comment>
<name>A0AAW9IYU7_CLOPF</name>
<dbReference type="Gene3D" id="3.40.630.30">
    <property type="match status" value="1"/>
</dbReference>
<gene>
    <name evidence="1" type="ORF">GNF81_21895</name>
</gene>
<reference evidence="1" key="1">
    <citation type="submission" date="2019-11" db="EMBL/GenBank/DDBJ databases">
        <title>Characterization of Clostridium perfringens isolates from swine manure treated agricultural soils.</title>
        <authorList>
            <person name="Wushke S.T."/>
        </authorList>
    </citation>
    <scope>NUCLEOTIDE SEQUENCE</scope>
    <source>
        <strain evidence="1">X15</strain>
    </source>
</reference>
<evidence type="ECO:0000313" key="2">
    <source>
        <dbReference type="Proteomes" id="UP001289066"/>
    </source>
</evidence>
<dbReference type="AlphaFoldDB" id="A0AAW9IYU7"/>
<accession>A0AAW9IYU7</accession>
<dbReference type="Proteomes" id="UP001289066">
    <property type="component" value="Unassembled WGS sequence"/>
</dbReference>
<dbReference type="EMBL" id="WNVG01001531">
    <property type="protein sequence ID" value="MDZ5035336.1"/>
    <property type="molecule type" value="Genomic_DNA"/>
</dbReference>
<organism evidence="1 2">
    <name type="scientific">Clostridium perfringens</name>
    <dbReference type="NCBI Taxonomy" id="1502"/>
    <lineage>
        <taxon>Bacteria</taxon>
        <taxon>Bacillati</taxon>
        <taxon>Bacillota</taxon>
        <taxon>Clostridia</taxon>
        <taxon>Eubacteriales</taxon>
        <taxon>Clostridiaceae</taxon>
        <taxon>Clostridium</taxon>
    </lineage>
</organism>
<evidence type="ECO:0000313" key="1">
    <source>
        <dbReference type="EMBL" id="MDZ5035336.1"/>
    </source>
</evidence>